<feature type="domain" description="GATA-type" evidence="11">
    <location>
        <begin position="704"/>
        <end position="751"/>
    </location>
</feature>
<keyword evidence="8" id="KW-0539">Nucleus</keyword>
<protein>
    <recommendedName>
        <fullName evidence="11">GATA-type domain-containing protein</fullName>
    </recommendedName>
</protein>
<dbReference type="PANTHER" id="PTHR10071">
    <property type="entry name" value="TRANSCRIPTION FACTOR GATA FAMILY MEMBER"/>
    <property type="match status" value="1"/>
</dbReference>
<dbReference type="GO" id="GO:0042128">
    <property type="term" value="P:nitrate assimilation"/>
    <property type="evidence" value="ECO:0007669"/>
    <property type="project" value="UniProtKB-KW"/>
</dbReference>
<dbReference type="AlphaFoldDB" id="A0A6A5UF43"/>
<evidence type="ECO:0000256" key="5">
    <source>
        <dbReference type="ARBA" id="ARBA00023015"/>
    </source>
</evidence>
<dbReference type="PROSITE" id="PS50114">
    <property type="entry name" value="GATA_ZN_FINGER_2"/>
    <property type="match status" value="1"/>
</dbReference>
<reference evidence="12" key="1">
    <citation type="journal article" date="2020" name="Stud. Mycol.">
        <title>101 Dothideomycetes genomes: a test case for predicting lifestyles and emergence of pathogens.</title>
        <authorList>
            <person name="Haridas S."/>
            <person name="Albert R."/>
            <person name="Binder M."/>
            <person name="Bloem J."/>
            <person name="Labutti K."/>
            <person name="Salamov A."/>
            <person name="Andreopoulos B."/>
            <person name="Baker S."/>
            <person name="Barry K."/>
            <person name="Bills G."/>
            <person name="Bluhm B."/>
            <person name="Cannon C."/>
            <person name="Castanera R."/>
            <person name="Culley D."/>
            <person name="Daum C."/>
            <person name="Ezra D."/>
            <person name="Gonzalez J."/>
            <person name="Henrissat B."/>
            <person name="Kuo A."/>
            <person name="Liang C."/>
            <person name="Lipzen A."/>
            <person name="Lutzoni F."/>
            <person name="Magnuson J."/>
            <person name="Mondo S."/>
            <person name="Nolan M."/>
            <person name="Ohm R."/>
            <person name="Pangilinan J."/>
            <person name="Park H.-J."/>
            <person name="Ramirez L."/>
            <person name="Alfaro M."/>
            <person name="Sun H."/>
            <person name="Tritt A."/>
            <person name="Yoshinaga Y."/>
            <person name="Zwiers L.-H."/>
            <person name="Turgeon B."/>
            <person name="Goodwin S."/>
            <person name="Spatafora J."/>
            <person name="Crous P."/>
            <person name="Grigoriev I."/>
        </authorList>
    </citation>
    <scope>NUCLEOTIDE SEQUENCE</scope>
    <source>
        <strain evidence="12">CBS 675.92</strain>
    </source>
</reference>
<feature type="region of interest" description="Disordered" evidence="10">
    <location>
        <begin position="301"/>
        <end position="324"/>
    </location>
</feature>
<feature type="compositionally biased region" description="Low complexity" evidence="10">
    <location>
        <begin position="172"/>
        <end position="181"/>
    </location>
</feature>
<dbReference type="EMBL" id="ML976978">
    <property type="protein sequence ID" value="KAF1962940.1"/>
    <property type="molecule type" value="Genomic_DNA"/>
</dbReference>
<feature type="compositionally biased region" description="Polar residues" evidence="10">
    <location>
        <begin position="778"/>
        <end position="788"/>
    </location>
</feature>
<dbReference type="Gene3D" id="3.30.50.10">
    <property type="entry name" value="Erythroid Transcription Factor GATA-1, subunit A"/>
    <property type="match status" value="1"/>
</dbReference>
<feature type="region of interest" description="Disordered" evidence="10">
    <location>
        <begin position="1"/>
        <end position="80"/>
    </location>
</feature>
<evidence type="ECO:0000313" key="13">
    <source>
        <dbReference type="Proteomes" id="UP000800035"/>
    </source>
</evidence>
<evidence type="ECO:0000256" key="8">
    <source>
        <dbReference type="ARBA" id="ARBA00023242"/>
    </source>
</evidence>
<dbReference type="InterPro" id="IPR013088">
    <property type="entry name" value="Znf_NHR/GATA"/>
</dbReference>
<feature type="compositionally biased region" description="Low complexity" evidence="10">
    <location>
        <begin position="198"/>
        <end position="216"/>
    </location>
</feature>
<evidence type="ECO:0000313" key="12">
    <source>
        <dbReference type="EMBL" id="KAF1962940.1"/>
    </source>
</evidence>
<feature type="region of interest" description="Disordered" evidence="10">
    <location>
        <begin position="585"/>
        <end position="698"/>
    </location>
</feature>
<gene>
    <name evidence="12" type="ORF">CC80DRAFT_398821</name>
</gene>
<dbReference type="PRINTS" id="PR00619">
    <property type="entry name" value="GATAZNFINGER"/>
</dbReference>
<dbReference type="Proteomes" id="UP000800035">
    <property type="component" value="Unassembled WGS sequence"/>
</dbReference>
<dbReference type="GO" id="GO:0005634">
    <property type="term" value="C:nucleus"/>
    <property type="evidence" value="ECO:0007669"/>
    <property type="project" value="UniProtKB-SubCell"/>
</dbReference>
<dbReference type="CDD" id="cd00202">
    <property type="entry name" value="ZnF_GATA"/>
    <property type="match status" value="1"/>
</dbReference>
<feature type="compositionally biased region" description="Polar residues" evidence="10">
    <location>
        <begin position="677"/>
        <end position="698"/>
    </location>
</feature>
<keyword evidence="5" id="KW-0805">Transcription regulation</keyword>
<keyword evidence="6" id="KW-0534">Nitrate assimilation</keyword>
<feature type="compositionally biased region" description="Low complexity" evidence="10">
    <location>
        <begin position="26"/>
        <end position="37"/>
    </location>
</feature>
<keyword evidence="13" id="KW-1185">Reference proteome</keyword>
<feature type="compositionally biased region" description="Basic and acidic residues" evidence="10">
    <location>
        <begin position="301"/>
        <end position="313"/>
    </location>
</feature>
<dbReference type="GO" id="GO:0000981">
    <property type="term" value="F:DNA-binding transcription factor activity, RNA polymerase II-specific"/>
    <property type="evidence" value="ECO:0007669"/>
    <property type="project" value="TreeGrafter"/>
</dbReference>
<dbReference type="Pfam" id="PF00320">
    <property type="entry name" value="GATA"/>
    <property type="match status" value="1"/>
</dbReference>
<proteinExistence type="predicted"/>
<dbReference type="Pfam" id="PF08550">
    <property type="entry name" value="GATA_AreA"/>
    <property type="match status" value="1"/>
</dbReference>
<feature type="compositionally biased region" description="Basic and acidic residues" evidence="10">
    <location>
        <begin position="156"/>
        <end position="169"/>
    </location>
</feature>
<evidence type="ECO:0000256" key="7">
    <source>
        <dbReference type="ARBA" id="ARBA00023163"/>
    </source>
</evidence>
<keyword evidence="3 9" id="KW-0863">Zinc-finger</keyword>
<evidence type="ECO:0000256" key="10">
    <source>
        <dbReference type="SAM" id="MobiDB-lite"/>
    </source>
</evidence>
<feature type="compositionally biased region" description="Low complexity" evidence="10">
    <location>
        <begin position="807"/>
        <end position="817"/>
    </location>
</feature>
<keyword evidence="2" id="KW-0479">Metal-binding</keyword>
<dbReference type="SMART" id="SM00401">
    <property type="entry name" value="ZnF_GATA"/>
    <property type="match status" value="1"/>
</dbReference>
<dbReference type="GO" id="GO:0000978">
    <property type="term" value="F:RNA polymerase II cis-regulatory region sequence-specific DNA binding"/>
    <property type="evidence" value="ECO:0007669"/>
    <property type="project" value="TreeGrafter"/>
</dbReference>
<evidence type="ECO:0000256" key="2">
    <source>
        <dbReference type="ARBA" id="ARBA00022723"/>
    </source>
</evidence>
<dbReference type="InterPro" id="IPR013860">
    <property type="entry name" value="AreA_GATA"/>
</dbReference>
<feature type="compositionally biased region" description="Low complexity" evidence="10">
    <location>
        <begin position="61"/>
        <end position="70"/>
    </location>
</feature>
<feature type="compositionally biased region" description="Polar residues" evidence="10">
    <location>
        <begin position="51"/>
        <end position="60"/>
    </location>
</feature>
<feature type="compositionally biased region" description="Basic and acidic residues" evidence="10">
    <location>
        <begin position="1"/>
        <end position="15"/>
    </location>
</feature>
<evidence type="ECO:0000256" key="4">
    <source>
        <dbReference type="ARBA" id="ARBA00022833"/>
    </source>
</evidence>
<comment type="subcellular location">
    <subcellularLocation>
        <location evidence="1">Nucleus</location>
    </subcellularLocation>
</comment>
<dbReference type="PROSITE" id="PS00344">
    <property type="entry name" value="GATA_ZN_FINGER_1"/>
    <property type="match status" value="1"/>
</dbReference>
<organism evidence="12 13">
    <name type="scientific">Byssothecium circinans</name>
    <dbReference type="NCBI Taxonomy" id="147558"/>
    <lineage>
        <taxon>Eukaryota</taxon>
        <taxon>Fungi</taxon>
        <taxon>Dikarya</taxon>
        <taxon>Ascomycota</taxon>
        <taxon>Pezizomycotina</taxon>
        <taxon>Dothideomycetes</taxon>
        <taxon>Pleosporomycetidae</taxon>
        <taxon>Pleosporales</taxon>
        <taxon>Massarineae</taxon>
        <taxon>Massarinaceae</taxon>
        <taxon>Byssothecium</taxon>
    </lineage>
</organism>
<dbReference type="GO" id="GO:0000122">
    <property type="term" value="P:negative regulation of transcription by RNA polymerase II"/>
    <property type="evidence" value="ECO:0007669"/>
    <property type="project" value="TreeGrafter"/>
</dbReference>
<dbReference type="FunFam" id="3.30.50.10:FF:000007">
    <property type="entry name" value="Nitrogen regulatory AreA, N-terminal"/>
    <property type="match status" value="1"/>
</dbReference>
<evidence type="ECO:0000256" key="9">
    <source>
        <dbReference type="PROSITE-ProRule" id="PRU00094"/>
    </source>
</evidence>
<dbReference type="OrthoDB" id="515401at2759"/>
<feature type="region of interest" description="Disordered" evidence="10">
    <location>
        <begin position="748"/>
        <end position="915"/>
    </location>
</feature>
<evidence type="ECO:0000256" key="3">
    <source>
        <dbReference type="ARBA" id="ARBA00022771"/>
    </source>
</evidence>
<feature type="region of interest" description="Disordered" evidence="10">
    <location>
        <begin position="96"/>
        <end position="120"/>
    </location>
</feature>
<dbReference type="InterPro" id="IPR000679">
    <property type="entry name" value="Znf_GATA"/>
</dbReference>
<sequence length="925" mass="98890">MAQPERGVEQLHSDLPDAFDGDSIGALADADPASSLSFDGDWNGHWDWNSAYPSPNTSFEQQQQHPQQQQTAKLEGHQDSLPSAAARRGVLANSSIFPSFKNDAGGADIGSPEQMQQSDPLATQVWKLYSKAKTQLPNSERMSNLTWRMMAMNMRRERESRNKIQKEPKSPPSMAAPARPALKSAPSGIAQLRKSVDQQAQTQANQAPVQAQAQPPLSDAMNLDDFILPSSVGSPAGLSPSPSNEMGPPSNATAPAIPIRKANQSHDHNLSLARASAPSVPPVINRENEFGYVQRHVRKTSIDERRPPKRRAEASPQVPPVNNTMMQSNPEDDIALHHYSLDHSMQPPSFNNHPQVPFSINTFQLHEDPIINSAGPFQQSFGFSPVGSPLMNNHASSYSNLYNPNSMGSSLNSTDFYSPPSSAFPSTVSTPQPINEEGNMYFDRNGMDIRGTGHGFGPRQPSNLSASMQPQYIFNPGSNGDSMFSAATGVSASAPYTAPTFGQQGHVEPSQVMHHNLPLRQDNMQIPRHENMFTFGADSDAEDEDGGAFPDRTMPAQTDFSPMDDASLDFNSGFQWETNLSNQFNPIPARYPGGPPRKTVTIGPTEMVPSPQDHWNPAGSLGRTHGSAASVSDIRNRGNDPRRQKIPRTSSTPNAAALAHQMHGMTQSGPNSPPESGFNSAAPSRPQSPGGTKQGEQGNVLTTCTNCFTQTTPLWRRNPEGHPLCNACGLFLKLHGVVRPLSLKTDVIKKRNRGSGNTAPVGGTSSRSSKKSSRKNSLAHTPVTTPTSGKGADSESPKSTGSGGAGATANSSSSASNIKTGGVVPIAPGPPKPQPANAASATRNRNVAVAPKRTRGQSKASTTDLEMTDADDTSGKGPPAPRRKESAVVANTMPNQNLGSLPMGAMGQGLSNSGPQEWEWLTMSL</sequence>
<keyword evidence="4" id="KW-0862">Zinc</keyword>
<dbReference type="GO" id="GO:0008270">
    <property type="term" value="F:zinc ion binding"/>
    <property type="evidence" value="ECO:0007669"/>
    <property type="project" value="UniProtKB-KW"/>
</dbReference>
<keyword evidence="7" id="KW-0804">Transcription</keyword>
<feature type="compositionally biased region" description="Basic and acidic residues" evidence="10">
    <location>
        <begin position="634"/>
        <end position="643"/>
    </location>
</feature>
<name>A0A6A5UF43_9PLEO</name>
<evidence type="ECO:0000256" key="1">
    <source>
        <dbReference type="ARBA" id="ARBA00004123"/>
    </source>
</evidence>
<dbReference type="SUPFAM" id="SSF57716">
    <property type="entry name" value="Glucocorticoid receptor-like (DNA-binding domain)"/>
    <property type="match status" value="1"/>
</dbReference>
<dbReference type="InterPro" id="IPR039355">
    <property type="entry name" value="Transcription_factor_GATA"/>
</dbReference>
<evidence type="ECO:0000259" key="11">
    <source>
        <dbReference type="PROSITE" id="PS50114"/>
    </source>
</evidence>
<accession>A0A6A5UF43</accession>
<feature type="region of interest" description="Disordered" evidence="10">
    <location>
        <begin position="156"/>
        <end position="256"/>
    </location>
</feature>
<dbReference type="PANTHER" id="PTHR10071:SF281">
    <property type="entry name" value="BOX A-BINDING FACTOR-RELATED"/>
    <property type="match status" value="1"/>
</dbReference>
<evidence type="ECO:0000256" key="6">
    <source>
        <dbReference type="ARBA" id="ARBA00023063"/>
    </source>
</evidence>
<dbReference type="GO" id="GO:0045944">
    <property type="term" value="P:positive regulation of transcription by RNA polymerase II"/>
    <property type="evidence" value="ECO:0007669"/>
    <property type="project" value="TreeGrafter"/>
</dbReference>